<name>A0ABT8KR58_9BACT</name>
<keyword evidence="1" id="KW-0378">Hydrolase</keyword>
<dbReference type="CDD" id="cd07067">
    <property type="entry name" value="HP_PGM_like"/>
    <property type="match status" value="1"/>
</dbReference>
<evidence type="ECO:0000256" key="1">
    <source>
        <dbReference type="ARBA" id="ARBA00022801"/>
    </source>
</evidence>
<dbReference type="RefSeq" id="WP_346753259.1">
    <property type="nucleotide sequence ID" value="NZ_JAUJEA010000006.1"/>
</dbReference>
<protein>
    <submittedName>
        <fullName evidence="2">Histidine phosphatase family protein</fullName>
    </submittedName>
</protein>
<accession>A0ABT8KR58</accession>
<dbReference type="InterPro" id="IPR051021">
    <property type="entry name" value="Mito_Ser/Thr_phosphatase"/>
</dbReference>
<dbReference type="PANTHER" id="PTHR20935">
    <property type="entry name" value="PHOSPHOGLYCERATE MUTASE-RELATED"/>
    <property type="match status" value="1"/>
</dbReference>
<evidence type="ECO:0000313" key="3">
    <source>
        <dbReference type="Proteomes" id="UP001172082"/>
    </source>
</evidence>
<comment type="caution">
    <text evidence="2">The sequence shown here is derived from an EMBL/GenBank/DDBJ whole genome shotgun (WGS) entry which is preliminary data.</text>
</comment>
<dbReference type="Pfam" id="PF00300">
    <property type="entry name" value="His_Phos_1"/>
    <property type="match status" value="1"/>
</dbReference>
<dbReference type="Gene3D" id="3.40.50.1240">
    <property type="entry name" value="Phosphoglycerate mutase-like"/>
    <property type="match status" value="1"/>
</dbReference>
<sequence length="162" mass="18490">MKSLLLIRHAQAKETQTGQRDFDRELSPQGLRDSSHIGHYLRDEEILPDAIICSTAERARNTTHLLAEQLRFDTQKIKTNDDLYEASVRTFLHAINQLDDHWNTVIMVGHNPTLTYLGEYLTKQSIGNVVPAGVLHLTFTVDSWNEISEGTAMLKAYKHTFE</sequence>
<dbReference type="EMBL" id="JAUJEA010000006">
    <property type="protein sequence ID" value="MDN5203236.1"/>
    <property type="molecule type" value="Genomic_DNA"/>
</dbReference>
<dbReference type="SMART" id="SM00855">
    <property type="entry name" value="PGAM"/>
    <property type="match status" value="1"/>
</dbReference>
<keyword evidence="3" id="KW-1185">Reference proteome</keyword>
<proteinExistence type="predicted"/>
<dbReference type="InterPro" id="IPR013078">
    <property type="entry name" value="His_Pase_superF_clade-1"/>
</dbReference>
<dbReference type="Proteomes" id="UP001172082">
    <property type="component" value="Unassembled WGS sequence"/>
</dbReference>
<reference evidence="2" key="1">
    <citation type="submission" date="2023-06" db="EMBL/GenBank/DDBJ databases">
        <title>Genomic of Parafulvivirga corallium.</title>
        <authorList>
            <person name="Wang G."/>
        </authorList>
    </citation>
    <scope>NUCLEOTIDE SEQUENCE</scope>
    <source>
        <strain evidence="2">BMA10</strain>
    </source>
</reference>
<dbReference type="PANTHER" id="PTHR20935:SF1">
    <property type="entry name" value="SLL1549 PROTEIN"/>
    <property type="match status" value="1"/>
</dbReference>
<gene>
    <name evidence="2" type="ORF">QQ008_17735</name>
</gene>
<dbReference type="SUPFAM" id="SSF53254">
    <property type="entry name" value="Phosphoglycerate mutase-like"/>
    <property type="match status" value="1"/>
</dbReference>
<dbReference type="InterPro" id="IPR029033">
    <property type="entry name" value="His_PPase_superfam"/>
</dbReference>
<organism evidence="2 3">
    <name type="scientific">Splendidivirga corallicola</name>
    <dbReference type="NCBI Taxonomy" id="3051826"/>
    <lineage>
        <taxon>Bacteria</taxon>
        <taxon>Pseudomonadati</taxon>
        <taxon>Bacteroidota</taxon>
        <taxon>Cytophagia</taxon>
        <taxon>Cytophagales</taxon>
        <taxon>Splendidivirgaceae</taxon>
        <taxon>Splendidivirga</taxon>
    </lineage>
</organism>
<evidence type="ECO:0000313" key="2">
    <source>
        <dbReference type="EMBL" id="MDN5203236.1"/>
    </source>
</evidence>